<comment type="caution">
    <text evidence="3">The sequence shown here is derived from an EMBL/GenBank/DDBJ whole genome shotgun (WGS) entry which is preliminary data.</text>
</comment>
<dbReference type="EMBL" id="BAAFSV010000004">
    <property type="protein sequence ID" value="GAB1317196.1"/>
    <property type="molecule type" value="Genomic_DNA"/>
</dbReference>
<organism evidence="3 4">
    <name type="scientific">Madurella fahalii</name>
    <dbReference type="NCBI Taxonomy" id="1157608"/>
    <lineage>
        <taxon>Eukaryota</taxon>
        <taxon>Fungi</taxon>
        <taxon>Dikarya</taxon>
        <taxon>Ascomycota</taxon>
        <taxon>Pezizomycotina</taxon>
        <taxon>Sordariomycetes</taxon>
        <taxon>Sordariomycetidae</taxon>
        <taxon>Sordariales</taxon>
        <taxon>Sordariales incertae sedis</taxon>
        <taxon>Madurella</taxon>
    </lineage>
</organism>
<dbReference type="Pfam" id="PF06985">
    <property type="entry name" value="HET"/>
    <property type="match status" value="1"/>
</dbReference>
<feature type="transmembrane region" description="Helical" evidence="1">
    <location>
        <begin position="61"/>
        <end position="86"/>
    </location>
</feature>
<accession>A0ABQ0GHG4</accession>
<evidence type="ECO:0000313" key="4">
    <source>
        <dbReference type="Proteomes" id="UP001628179"/>
    </source>
</evidence>
<keyword evidence="1" id="KW-0472">Membrane</keyword>
<dbReference type="RefSeq" id="XP_070918927.1">
    <property type="nucleotide sequence ID" value="XM_071062826.1"/>
</dbReference>
<dbReference type="GeneID" id="98178149"/>
<feature type="transmembrane region" description="Helical" evidence="1">
    <location>
        <begin position="30"/>
        <end position="49"/>
    </location>
</feature>
<dbReference type="PANTHER" id="PTHR33112:SF16">
    <property type="entry name" value="HETEROKARYON INCOMPATIBILITY DOMAIN-CONTAINING PROTEIN"/>
    <property type="match status" value="1"/>
</dbReference>
<dbReference type="PANTHER" id="PTHR33112">
    <property type="entry name" value="DOMAIN PROTEIN, PUTATIVE-RELATED"/>
    <property type="match status" value="1"/>
</dbReference>
<reference evidence="3 4" key="1">
    <citation type="submission" date="2024-09" db="EMBL/GenBank/DDBJ databases">
        <title>Itraconazole resistance in Madurella fahalii resulting from another homologue of gene encoding cytochrome P450 14-alpha sterol demethylase (CYP51).</title>
        <authorList>
            <person name="Yoshioka I."/>
            <person name="Fahal A.H."/>
            <person name="Kaneko S."/>
            <person name="Yaguchi T."/>
        </authorList>
    </citation>
    <scope>NUCLEOTIDE SEQUENCE [LARGE SCALE GENOMIC DNA]</scope>
    <source>
        <strain evidence="3 4">IFM 68171</strain>
    </source>
</reference>
<sequence length="835" mass="91962">MPVFRRAINPNRTFLPRLRRPPFLESTPPILPIICLLIIYPLLVGLVFFSSGLAQNQHIGAAVGVILSSLAVIGATVGILFLYGLYHVIRWVAGNVDTFVHLVSGGRLVIRTPRFRNADLFWASQLCERCMEVVRGSSLLRGTWWLVTRASERHRLYGGLEDMEGQIGNGCSLCEALMSQRIGDEEETGRAVIVGDGARGYGTMVDHGPGNVEADGVKLRVQFVKGSVWPKGPANLAMFLEARGMTRFKGLLVSEGPLVAERDPHGHTGSGATFNTIASWIKDCEHHSACCLPASPPLFLPTRLVFVGTLSSPSLRLVNTHSDLSPLTRSTTPRYIALSHCWGGNIPDALTARTLPLMRESIAEPTLPRNFRDAIHATRRLGVQYLWIDSLCILQDSAVDWATESPTMGQVYAHAHCVIAATASADAQGGCFRERSPTWRERTIMASAARRCFVSSPPLIRDLFYWRVELAPLTGRAWAFQERLLARRVVHFCEGVVLFECNTLQASELHVHGARYATEPYVVRDGKLVRWLDGAVLGPLRNRMSGRGAGGVDAERAAERAAVRGIRGALDVLQSLGPVSRQSFGEKIEFYKRWYEMVSAYSQGQLTRQSDRLVALAGVAELVQKRAQVPYLAGLWASGIMELGLLWVVKGPREKQFPCCAPSWSWASANGRIGLLPRGSLGSRSVSVRSVILEATIDEAEALYQGRSVSEARSPVDEGRFVVTGPAAIGRLSSDRATLAVAGSDGDDSISLRFFPDWELGQQSEVGSWELIVLHLVTVYRSESEVHSYGLVLRKKEGDGQDVFERVGAWTASDEFPHNRAIHSQIWTRRRVVLM</sequence>
<keyword evidence="1" id="KW-1133">Transmembrane helix</keyword>
<keyword evidence="4" id="KW-1185">Reference proteome</keyword>
<keyword evidence="1" id="KW-0812">Transmembrane</keyword>
<feature type="domain" description="Heterokaryon incompatibility" evidence="2">
    <location>
        <begin position="335"/>
        <end position="482"/>
    </location>
</feature>
<evidence type="ECO:0000313" key="3">
    <source>
        <dbReference type="EMBL" id="GAB1317196.1"/>
    </source>
</evidence>
<name>A0ABQ0GHG4_9PEZI</name>
<evidence type="ECO:0000259" key="2">
    <source>
        <dbReference type="Pfam" id="PF06985"/>
    </source>
</evidence>
<protein>
    <recommendedName>
        <fullName evidence="2">Heterokaryon incompatibility domain-containing protein</fullName>
    </recommendedName>
</protein>
<evidence type="ECO:0000256" key="1">
    <source>
        <dbReference type="SAM" id="Phobius"/>
    </source>
</evidence>
<proteinExistence type="predicted"/>
<dbReference type="InterPro" id="IPR010730">
    <property type="entry name" value="HET"/>
</dbReference>
<gene>
    <name evidence="3" type="ORF">MFIFM68171_07406</name>
</gene>
<dbReference type="Proteomes" id="UP001628179">
    <property type="component" value="Unassembled WGS sequence"/>
</dbReference>